<feature type="transmembrane region" description="Helical" evidence="1">
    <location>
        <begin position="242"/>
        <end position="261"/>
    </location>
</feature>
<dbReference type="AlphaFoldDB" id="A0AAV7G536"/>
<feature type="transmembrane region" description="Helical" evidence="1">
    <location>
        <begin position="301"/>
        <end position="326"/>
    </location>
</feature>
<feature type="transmembrane region" description="Helical" evidence="1">
    <location>
        <begin position="268"/>
        <end position="289"/>
    </location>
</feature>
<comment type="caution">
    <text evidence="2">The sequence shown here is derived from an EMBL/GenBank/DDBJ whole genome shotgun (WGS) entry which is preliminary data.</text>
</comment>
<reference evidence="2 3" key="1">
    <citation type="journal article" date="2021" name="Hortic Res">
        <title>Chromosome-scale assembly of the Dendrobium chrysotoxum genome enhances the understanding of orchid evolution.</title>
        <authorList>
            <person name="Zhang Y."/>
            <person name="Zhang G.Q."/>
            <person name="Zhang D."/>
            <person name="Liu X.D."/>
            <person name="Xu X.Y."/>
            <person name="Sun W.H."/>
            <person name="Yu X."/>
            <person name="Zhu X."/>
            <person name="Wang Z.W."/>
            <person name="Zhao X."/>
            <person name="Zhong W.Y."/>
            <person name="Chen H."/>
            <person name="Yin W.L."/>
            <person name="Huang T."/>
            <person name="Niu S.C."/>
            <person name="Liu Z.J."/>
        </authorList>
    </citation>
    <scope>NUCLEOTIDE SEQUENCE [LARGE SCALE GENOMIC DNA]</scope>
    <source>
        <strain evidence="2">Lindl</strain>
    </source>
</reference>
<accession>A0AAV7G536</accession>
<evidence type="ECO:0000256" key="1">
    <source>
        <dbReference type="SAM" id="Phobius"/>
    </source>
</evidence>
<dbReference type="Proteomes" id="UP000775213">
    <property type="component" value="Unassembled WGS sequence"/>
</dbReference>
<keyword evidence="1" id="KW-1133">Transmembrane helix</keyword>
<proteinExistence type="predicted"/>
<sequence>MAFSFFYNIFFEPPLKLANRMDNSRLRHVTHSHTKSRIALIFSASKPSSSFPCSKPSSVPTPFVPDSFPTPLVPKFLLFLPYAARAGTPAPGRLRLQTKLLKYSTTPLDSGRASTDFSVDLIKSSKPRKPAVKMGKEISLQHRDTTLYRAAVLQIITCELSIIERVVAGDSMQRGGQHKLTCVSFPSLVSPRFLPSLSVLVAVCSSHGCWLVSPCCLLVFPLLPWLLVASSVPSHLAGSVDLPVGLLVPAALVAGLPLRFLPSWLFRALYGWFAVDFYPVSCTPLWLLFGDLWSFISLNLIGLVGGAMAVWFPYGLPINIACFVMLEKVIM</sequence>
<protein>
    <submittedName>
        <fullName evidence="2">Uncharacterized protein</fullName>
    </submittedName>
</protein>
<keyword evidence="1" id="KW-0812">Transmembrane</keyword>
<organism evidence="2 3">
    <name type="scientific">Dendrobium chrysotoxum</name>
    <name type="common">Orchid</name>
    <dbReference type="NCBI Taxonomy" id="161865"/>
    <lineage>
        <taxon>Eukaryota</taxon>
        <taxon>Viridiplantae</taxon>
        <taxon>Streptophyta</taxon>
        <taxon>Embryophyta</taxon>
        <taxon>Tracheophyta</taxon>
        <taxon>Spermatophyta</taxon>
        <taxon>Magnoliopsida</taxon>
        <taxon>Liliopsida</taxon>
        <taxon>Asparagales</taxon>
        <taxon>Orchidaceae</taxon>
        <taxon>Epidendroideae</taxon>
        <taxon>Malaxideae</taxon>
        <taxon>Dendrobiinae</taxon>
        <taxon>Dendrobium</taxon>
    </lineage>
</organism>
<evidence type="ECO:0000313" key="2">
    <source>
        <dbReference type="EMBL" id="KAH0451089.1"/>
    </source>
</evidence>
<feature type="transmembrane region" description="Helical" evidence="1">
    <location>
        <begin position="197"/>
        <end position="222"/>
    </location>
</feature>
<keyword evidence="1" id="KW-0472">Membrane</keyword>
<keyword evidence="3" id="KW-1185">Reference proteome</keyword>
<gene>
    <name evidence="2" type="ORF">IEQ34_021781</name>
</gene>
<dbReference type="EMBL" id="JAGFBR010000018">
    <property type="protein sequence ID" value="KAH0451089.1"/>
    <property type="molecule type" value="Genomic_DNA"/>
</dbReference>
<name>A0AAV7G536_DENCH</name>
<evidence type="ECO:0000313" key="3">
    <source>
        <dbReference type="Proteomes" id="UP000775213"/>
    </source>
</evidence>